<dbReference type="PROSITE" id="PS51257">
    <property type="entry name" value="PROKAR_LIPOPROTEIN"/>
    <property type="match status" value="1"/>
</dbReference>
<feature type="chain" id="PRO_5047460372" evidence="1">
    <location>
        <begin position="25"/>
        <end position="468"/>
    </location>
</feature>
<dbReference type="RefSeq" id="WP_290234339.1">
    <property type="nucleotide sequence ID" value="NZ_JAUFPZ010000002.1"/>
</dbReference>
<evidence type="ECO:0000313" key="3">
    <source>
        <dbReference type="Proteomes" id="UP001595793"/>
    </source>
</evidence>
<evidence type="ECO:0000313" key="2">
    <source>
        <dbReference type="EMBL" id="MFC4027355.1"/>
    </source>
</evidence>
<organism evidence="2 3">
    <name type="scientific">Zunongwangia endophytica</name>
    <dbReference type="NCBI Taxonomy" id="1808945"/>
    <lineage>
        <taxon>Bacteria</taxon>
        <taxon>Pseudomonadati</taxon>
        <taxon>Bacteroidota</taxon>
        <taxon>Flavobacteriia</taxon>
        <taxon>Flavobacteriales</taxon>
        <taxon>Flavobacteriaceae</taxon>
        <taxon>Zunongwangia</taxon>
    </lineage>
</organism>
<protein>
    <submittedName>
        <fullName evidence="2">Tetratricopeptide repeat protein</fullName>
    </submittedName>
</protein>
<accession>A0ABV8H995</accession>
<gene>
    <name evidence="2" type="ORF">ACFOS1_08060</name>
</gene>
<reference evidence="3" key="1">
    <citation type="journal article" date="2019" name="Int. J. Syst. Evol. Microbiol.">
        <title>The Global Catalogue of Microorganisms (GCM) 10K type strain sequencing project: providing services to taxonomists for standard genome sequencing and annotation.</title>
        <authorList>
            <consortium name="The Broad Institute Genomics Platform"/>
            <consortium name="The Broad Institute Genome Sequencing Center for Infectious Disease"/>
            <person name="Wu L."/>
            <person name="Ma J."/>
        </authorList>
    </citation>
    <scope>NUCLEOTIDE SEQUENCE [LARGE SCALE GENOMIC DNA]</scope>
    <source>
        <strain evidence="3">CECT 9128</strain>
    </source>
</reference>
<dbReference type="Gene3D" id="1.25.40.390">
    <property type="match status" value="1"/>
</dbReference>
<sequence>MYSYIRKSTIAAILLFLLVGCVENPNVTEEVYLENPNAMRSWVVGLKRQLAITTNTVNINTAIASDNYFNNYSQYSKVFDRLQIDYFDTDVNSLQVDIQELREMATYGIENVLPADISTTSEQEAYLHFSLAYANLLGGELFIGLPNSSLGTVESGENLLQNALNSFDDAIALETSDEMIKVYQLLKARAYYNLGDRDNAMSIASQLLDENILFQIDFDGKNGVSNEMQNATFDALPNRLAPLPRLDFLDPKYYSVGTPQTDQKPVAIAKVEEAYLILAEGQLAQSDLAGAKTTLSALIDVVENRPKAMVDDSRETRNGGNREDYPTDAVAVKFSNGDEFKQGYILNRQEESIPVHTVSGTNITKEDVINTASVDELLYLTYVLRQEIFISEGRRLTDLGIKFPISQIEQDNNPNVDDSYTIAQIPPFLSGETIDDFTVNENGDIIITEDLNKQIIDNKESSIVVPFF</sequence>
<name>A0ABV8H995_9FLAO</name>
<dbReference type="EMBL" id="JBHSAS010000006">
    <property type="protein sequence ID" value="MFC4027355.1"/>
    <property type="molecule type" value="Genomic_DNA"/>
</dbReference>
<feature type="signal peptide" evidence="1">
    <location>
        <begin position="1"/>
        <end position="24"/>
    </location>
</feature>
<keyword evidence="1" id="KW-0732">Signal</keyword>
<evidence type="ECO:0000256" key="1">
    <source>
        <dbReference type="SAM" id="SignalP"/>
    </source>
</evidence>
<comment type="caution">
    <text evidence="2">The sequence shown here is derived from an EMBL/GenBank/DDBJ whole genome shotgun (WGS) entry which is preliminary data.</text>
</comment>
<keyword evidence="3" id="KW-1185">Reference proteome</keyword>
<dbReference type="Proteomes" id="UP001595793">
    <property type="component" value="Unassembled WGS sequence"/>
</dbReference>
<proteinExistence type="predicted"/>